<organism evidence="3">
    <name type="scientific">Guillardia theta</name>
    <name type="common">Cryptophyte</name>
    <name type="synonym">Cryptomonas phi</name>
    <dbReference type="NCBI Taxonomy" id="55529"/>
    <lineage>
        <taxon>Eukaryota</taxon>
        <taxon>Cryptophyceae</taxon>
        <taxon>Pyrenomonadales</taxon>
        <taxon>Geminigeraceae</taxon>
        <taxon>Guillardia</taxon>
    </lineage>
</organism>
<gene>
    <name evidence="3" type="ORF">GTHE00462_LOCUS13690</name>
</gene>
<feature type="compositionally biased region" description="Basic and acidic residues" evidence="1">
    <location>
        <begin position="122"/>
        <end position="135"/>
    </location>
</feature>
<feature type="region of interest" description="Disordered" evidence="1">
    <location>
        <begin position="120"/>
        <end position="139"/>
    </location>
</feature>
<proteinExistence type="predicted"/>
<keyword evidence="2" id="KW-0812">Transmembrane</keyword>
<dbReference type="AlphaFoldDB" id="A0A7S4KIU0"/>
<protein>
    <submittedName>
        <fullName evidence="3">Uncharacterized protein</fullName>
    </submittedName>
</protein>
<reference evidence="3" key="1">
    <citation type="submission" date="2021-01" db="EMBL/GenBank/DDBJ databases">
        <authorList>
            <person name="Corre E."/>
            <person name="Pelletier E."/>
            <person name="Niang G."/>
            <person name="Scheremetjew M."/>
            <person name="Finn R."/>
            <person name="Kale V."/>
            <person name="Holt S."/>
            <person name="Cochrane G."/>
            <person name="Meng A."/>
            <person name="Brown T."/>
            <person name="Cohen L."/>
        </authorList>
    </citation>
    <scope>NUCLEOTIDE SEQUENCE</scope>
    <source>
        <strain evidence="3">CCMP 2712</strain>
    </source>
</reference>
<evidence type="ECO:0000256" key="2">
    <source>
        <dbReference type="SAM" id="Phobius"/>
    </source>
</evidence>
<evidence type="ECO:0000313" key="3">
    <source>
        <dbReference type="EMBL" id="CAE2296450.1"/>
    </source>
</evidence>
<sequence length="305" mass="33990">MCTRGTKMRSCGRKEDGCESVRRTAGQCRDQNRRASFSAMIVLVSCLFADTCLALRCLPNVRTMTASRLATSSNRAKIRQGALHIPGRLHAVLSMQGVVLRGDGCSTSCLQAKWSQNITVEDSTRSDENQKKNASDVDSVMADQDQDISELFDFHDVNINRLIKPPHNESFDLMSIQNDISILSIYSLSQAICELVAQGPKDTPGMTLTDWIIVSRYFTSAATLSISWVAAGIMLNQFQKGSWHVFEHENARFKDAFRCWLIAMPLHQILCAAGGVQHSMPYTVSEVFGSLGVVLLWRKVEPYLY</sequence>
<keyword evidence="2" id="KW-1133">Transmembrane helix</keyword>
<accession>A0A7S4KIU0</accession>
<keyword evidence="2" id="KW-0472">Membrane</keyword>
<feature type="transmembrane region" description="Helical" evidence="2">
    <location>
        <begin position="37"/>
        <end position="56"/>
    </location>
</feature>
<name>A0A7S4KIU0_GUITH</name>
<evidence type="ECO:0000256" key="1">
    <source>
        <dbReference type="SAM" id="MobiDB-lite"/>
    </source>
</evidence>
<dbReference type="EMBL" id="HBKN01017358">
    <property type="protein sequence ID" value="CAE2296450.1"/>
    <property type="molecule type" value="Transcribed_RNA"/>
</dbReference>